<feature type="domain" description="N-acetyltransferase" evidence="1">
    <location>
        <begin position="14"/>
        <end position="168"/>
    </location>
</feature>
<keyword evidence="3" id="KW-1185">Reference proteome</keyword>
<name>A0A1H2QTL4_9BACI</name>
<dbReference type="Proteomes" id="UP000199488">
    <property type="component" value="Unassembled WGS sequence"/>
</dbReference>
<sequence length="168" mass="18940">MIHIEQAGPSHVSGIISVCTKATWATYRELCSDDYLERVCREFYNEARVLDEVKHTSLDWGGYFTAVENETVIGVAGGGMTGEKESELYVLYLDPVRRNEGIGTMLLGAVTSQQQSWGSAEQWVSVQKGNQLAIPFYEAKGFTYEGERIGYANTEDEDYVSLRYRRDI</sequence>
<evidence type="ECO:0000259" key="1">
    <source>
        <dbReference type="PROSITE" id="PS51186"/>
    </source>
</evidence>
<dbReference type="CDD" id="cd04301">
    <property type="entry name" value="NAT_SF"/>
    <property type="match status" value="1"/>
</dbReference>
<dbReference type="EMBL" id="FNNC01000001">
    <property type="protein sequence ID" value="SDW09984.1"/>
    <property type="molecule type" value="Genomic_DNA"/>
</dbReference>
<dbReference type="GO" id="GO:0016747">
    <property type="term" value="F:acyltransferase activity, transferring groups other than amino-acyl groups"/>
    <property type="evidence" value="ECO:0007669"/>
    <property type="project" value="InterPro"/>
</dbReference>
<gene>
    <name evidence="2" type="ORF">SAMN05421781_0443</name>
</gene>
<dbReference type="RefSeq" id="WP_091610593.1">
    <property type="nucleotide sequence ID" value="NZ_FNNC01000001.1"/>
</dbReference>
<dbReference type="InterPro" id="IPR000182">
    <property type="entry name" value="GNAT_dom"/>
</dbReference>
<dbReference type="Pfam" id="PF00583">
    <property type="entry name" value="Acetyltransf_1"/>
    <property type="match status" value="1"/>
</dbReference>
<dbReference type="PROSITE" id="PS51186">
    <property type="entry name" value="GNAT"/>
    <property type="match status" value="1"/>
</dbReference>
<dbReference type="SUPFAM" id="SSF55729">
    <property type="entry name" value="Acyl-CoA N-acyltransferases (Nat)"/>
    <property type="match status" value="1"/>
</dbReference>
<organism evidence="2 3">
    <name type="scientific">Marinococcus luteus</name>
    <dbReference type="NCBI Taxonomy" id="1122204"/>
    <lineage>
        <taxon>Bacteria</taxon>
        <taxon>Bacillati</taxon>
        <taxon>Bacillota</taxon>
        <taxon>Bacilli</taxon>
        <taxon>Bacillales</taxon>
        <taxon>Bacillaceae</taxon>
        <taxon>Marinococcus</taxon>
    </lineage>
</organism>
<dbReference type="AlphaFoldDB" id="A0A1H2QTL4"/>
<dbReference type="OrthoDB" id="69535at2"/>
<dbReference type="Gene3D" id="3.40.630.30">
    <property type="match status" value="1"/>
</dbReference>
<proteinExistence type="predicted"/>
<accession>A0A1H2QTL4</accession>
<dbReference type="InterPro" id="IPR016181">
    <property type="entry name" value="Acyl_CoA_acyltransferase"/>
</dbReference>
<evidence type="ECO:0000313" key="2">
    <source>
        <dbReference type="EMBL" id="SDW09984.1"/>
    </source>
</evidence>
<keyword evidence="2" id="KW-0808">Transferase</keyword>
<reference evidence="2 3" key="1">
    <citation type="submission" date="2016-10" db="EMBL/GenBank/DDBJ databases">
        <authorList>
            <person name="de Groot N.N."/>
        </authorList>
    </citation>
    <scope>NUCLEOTIDE SEQUENCE [LARGE SCALE GENOMIC DNA]</scope>
    <source>
        <strain evidence="2 3">DSM 23126</strain>
    </source>
</reference>
<evidence type="ECO:0000313" key="3">
    <source>
        <dbReference type="Proteomes" id="UP000199488"/>
    </source>
</evidence>
<dbReference type="STRING" id="1122204.SAMN05421781_0443"/>
<protein>
    <submittedName>
        <fullName evidence="2">Acetyltransferase (GNAT) family protein</fullName>
    </submittedName>
</protein>